<sequence>MTGGLALRNSRPKNVLFVLAGVAFFFIIYLFTTTRSELKNVQSSWEKCTQQRDSLSAQLQVVYEHKNRLETTLQQEKKTKEDSRKKLSVLESQLSTEKDTFQKLQKELGQLRQDVALLKEEKQQLELEMTSQLQQVQQQKELESNKLHVQLQEVLKEKEGLKNQNLKQEWDIKQKSDELNFLQAQYKQLQSQLHQSIASSIKGRNNQSNTNFNQIPNSFTAQKINQYLVKPGETDFHGSVLHQPAVREENIRKQFGNVPQFYSPKMLQKPKVDLANSEGMYFNHRKMANNFVSRSGIIETKKNVNHLGLPKFPVGEPMKKLNNDLKPVNVHRKALPGENAKLVNNQRQWDSEHGDYVLANRIAASRRRLHTGSHVKEKRKVKKQYIDYDFKDPEDDSVGLDVDGDMLLAGDQNEELNYQNEKNKGLNNKNLLTQNQRVVKTERRS</sequence>
<evidence type="ECO:0000313" key="4">
    <source>
        <dbReference type="Proteomes" id="UP000694941"/>
    </source>
</evidence>
<feature type="transmembrane region" description="Helical" evidence="3">
    <location>
        <begin position="15"/>
        <end position="32"/>
    </location>
</feature>
<evidence type="ECO:0000256" key="2">
    <source>
        <dbReference type="SAM" id="MobiDB-lite"/>
    </source>
</evidence>
<proteinExistence type="predicted"/>
<dbReference type="RefSeq" id="XP_013790542.1">
    <property type="nucleotide sequence ID" value="XM_013935088.2"/>
</dbReference>
<accession>A0ABM1BXH9</accession>
<keyword evidence="4" id="KW-1185">Reference proteome</keyword>
<name>A0ABM1BXH9_LIMPO</name>
<dbReference type="GeneID" id="106474397"/>
<keyword evidence="3" id="KW-1133">Transmembrane helix</keyword>
<evidence type="ECO:0000256" key="3">
    <source>
        <dbReference type="SAM" id="Phobius"/>
    </source>
</evidence>
<evidence type="ECO:0000313" key="5">
    <source>
        <dbReference type="RefSeq" id="XP_013790542.1"/>
    </source>
</evidence>
<feature type="region of interest" description="Disordered" evidence="2">
    <location>
        <begin position="421"/>
        <end position="445"/>
    </location>
</feature>
<organism evidence="4 5">
    <name type="scientific">Limulus polyphemus</name>
    <name type="common">Atlantic horseshoe crab</name>
    <dbReference type="NCBI Taxonomy" id="6850"/>
    <lineage>
        <taxon>Eukaryota</taxon>
        <taxon>Metazoa</taxon>
        <taxon>Ecdysozoa</taxon>
        <taxon>Arthropoda</taxon>
        <taxon>Chelicerata</taxon>
        <taxon>Merostomata</taxon>
        <taxon>Xiphosura</taxon>
        <taxon>Limulidae</taxon>
        <taxon>Limulus</taxon>
    </lineage>
</organism>
<feature type="compositionally biased region" description="Low complexity" evidence="2">
    <location>
        <begin position="425"/>
        <end position="436"/>
    </location>
</feature>
<keyword evidence="1" id="KW-0175">Coiled coil</keyword>
<feature type="coiled-coil region" evidence="1">
    <location>
        <begin position="66"/>
        <end position="199"/>
    </location>
</feature>
<keyword evidence="3" id="KW-0472">Membrane</keyword>
<protein>
    <submittedName>
        <fullName evidence="5">Golgi integral membrane protein 4-like</fullName>
    </submittedName>
</protein>
<gene>
    <name evidence="5" type="primary">LOC106474397</name>
</gene>
<keyword evidence="3" id="KW-0812">Transmembrane</keyword>
<evidence type="ECO:0000256" key="1">
    <source>
        <dbReference type="SAM" id="Coils"/>
    </source>
</evidence>
<dbReference type="Proteomes" id="UP000694941">
    <property type="component" value="Unplaced"/>
</dbReference>
<reference evidence="5" key="1">
    <citation type="submission" date="2025-08" db="UniProtKB">
        <authorList>
            <consortium name="RefSeq"/>
        </authorList>
    </citation>
    <scope>IDENTIFICATION</scope>
    <source>
        <tissue evidence="5">Muscle</tissue>
    </source>
</reference>